<keyword evidence="1" id="KW-0732">Signal</keyword>
<dbReference type="HOGENOM" id="CLU_2226466_0_0_1"/>
<name>E9ITQ3_SOLIN</name>
<organism>
    <name type="scientific">Solenopsis invicta</name>
    <name type="common">Red imported fire ant</name>
    <name type="synonym">Solenopsis wagneri</name>
    <dbReference type="NCBI Taxonomy" id="13686"/>
    <lineage>
        <taxon>Eukaryota</taxon>
        <taxon>Metazoa</taxon>
        <taxon>Ecdysozoa</taxon>
        <taxon>Arthropoda</taxon>
        <taxon>Hexapoda</taxon>
        <taxon>Insecta</taxon>
        <taxon>Pterygota</taxon>
        <taxon>Neoptera</taxon>
        <taxon>Endopterygota</taxon>
        <taxon>Hymenoptera</taxon>
        <taxon>Apocrita</taxon>
        <taxon>Aculeata</taxon>
        <taxon>Formicoidea</taxon>
        <taxon>Formicidae</taxon>
        <taxon>Myrmicinae</taxon>
        <taxon>Solenopsis</taxon>
    </lineage>
</organism>
<feature type="non-terminal residue" evidence="2">
    <location>
        <position position="106"/>
    </location>
</feature>
<evidence type="ECO:0008006" key="3">
    <source>
        <dbReference type="Google" id="ProtNLM"/>
    </source>
</evidence>
<proteinExistence type="predicted"/>
<sequence>MSTNPRRLANVKLAVSMLLLVELHWPSIELQTRVPCPGACGKIVRCTVQHHIPICTCPEGYEVVPCVRCVLATPTATDRTVSSLNPCGPNARCRKKNGAGVCGLST</sequence>
<dbReference type="AlphaFoldDB" id="E9ITQ3"/>
<dbReference type="PANTHER" id="PTHR22963:SF38">
    <property type="entry name" value="LP13770P"/>
    <property type="match status" value="1"/>
</dbReference>
<reference evidence="2" key="1">
    <citation type="journal article" date="2011" name="Proc. Natl. Acad. Sci. U.S.A.">
        <title>The genome of the fire ant Solenopsis invicta.</title>
        <authorList>
            <person name="Wurm Y."/>
            <person name="Wang J."/>
            <person name="Riba-Grognuz O."/>
            <person name="Corona M."/>
            <person name="Nygaard S."/>
            <person name="Hunt B.G."/>
            <person name="Ingram K.K."/>
            <person name="Falquet L."/>
            <person name="Nipitwattanaphon M."/>
            <person name="Gotzek D."/>
            <person name="Dijkstra M.B."/>
            <person name="Oettler J."/>
            <person name="Comtesse F."/>
            <person name="Shih C.J."/>
            <person name="Wu W.J."/>
            <person name="Yang C.C."/>
            <person name="Thomas J."/>
            <person name="Beaudoing E."/>
            <person name="Pradervand S."/>
            <person name="Flegel V."/>
            <person name="Cook E.D."/>
            <person name="Fabbretti R."/>
            <person name="Stockinger H."/>
            <person name="Long L."/>
            <person name="Farmerie W.G."/>
            <person name="Oakey J."/>
            <person name="Boomsma J.J."/>
            <person name="Pamilo P."/>
            <person name="Yi S.V."/>
            <person name="Heinze J."/>
            <person name="Goodisman M.A."/>
            <person name="Farinelli L."/>
            <person name="Harshman K."/>
            <person name="Hulo N."/>
            <person name="Cerutti L."/>
            <person name="Xenarios I."/>
            <person name="Shoemaker D."/>
            <person name="Keller L."/>
        </authorList>
    </citation>
    <scope>NUCLEOTIDE SEQUENCE [LARGE SCALE GENOMIC DNA]</scope>
</reference>
<accession>E9ITQ3</accession>
<feature type="chain" id="PRO_5003242396" description="EGF-like domain-containing protein" evidence="1">
    <location>
        <begin position="24"/>
        <end position="106"/>
    </location>
</feature>
<protein>
    <recommendedName>
        <fullName evidence="3">EGF-like domain-containing protein</fullName>
    </recommendedName>
</protein>
<dbReference type="PANTHER" id="PTHR22963">
    <property type="entry name" value="ENDOGLIN-RELATED"/>
    <property type="match status" value="1"/>
</dbReference>
<evidence type="ECO:0000313" key="2">
    <source>
        <dbReference type="EMBL" id="EFZ16052.1"/>
    </source>
</evidence>
<dbReference type="EMBL" id="GL765627">
    <property type="protein sequence ID" value="EFZ16052.1"/>
    <property type="molecule type" value="Genomic_DNA"/>
</dbReference>
<evidence type="ECO:0000256" key="1">
    <source>
        <dbReference type="SAM" id="SignalP"/>
    </source>
</evidence>
<gene>
    <name evidence="2" type="ORF">SINV_09434</name>
</gene>
<feature type="signal peptide" evidence="1">
    <location>
        <begin position="1"/>
        <end position="23"/>
    </location>
</feature>